<comment type="caution">
    <text evidence="2">The sequence shown here is derived from an EMBL/GenBank/DDBJ whole genome shotgun (WGS) entry which is preliminary data.</text>
</comment>
<evidence type="ECO:0000313" key="2">
    <source>
        <dbReference type="EMBL" id="KAA1073921.1"/>
    </source>
</evidence>
<proteinExistence type="predicted"/>
<feature type="region of interest" description="Disordered" evidence="1">
    <location>
        <begin position="87"/>
        <end position="132"/>
    </location>
</feature>
<name>A0A5B0MBC8_PUCGR</name>
<feature type="compositionally biased region" description="Polar residues" evidence="1">
    <location>
        <begin position="99"/>
        <end position="109"/>
    </location>
</feature>
<sequence length="132" mass="14714">MVLLLYPITCPLLRILAPPISYQFRFSQTILNLTSGNKKLNLTTASVVPSRSSNYHKHPAFPIPVPDILMFPATHNFPIRKFNISTPHDLKDLPLPNQAPVSSKSNSGHKFSRRILPNHAHPSLTEITPSST</sequence>
<reference evidence="2 3" key="1">
    <citation type="submission" date="2019-05" db="EMBL/GenBank/DDBJ databases">
        <title>Emergence of the Ug99 lineage of the wheat stem rust pathogen through somatic hybridization.</title>
        <authorList>
            <person name="Li F."/>
            <person name="Upadhyaya N.M."/>
            <person name="Sperschneider J."/>
            <person name="Matny O."/>
            <person name="Nguyen-Phuc H."/>
            <person name="Mago R."/>
            <person name="Raley C."/>
            <person name="Miller M.E."/>
            <person name="Silverstein K.A.T."/>
            <person name="Henningsen E."/>
            <person name="Hirsch C.D."/>
            <person name="Visser B."/>
            <person name="Pretorius Z.A."/>
            <person name="Steffenson B.J."/>
            <person name="Schwessinger B."/>
            <person name="Dodds P.N."/>
            <person name="Figueroa M."/>
        </authorList>
    </citation>
    <scope>NUCLEOTIDE SEQUENCE [LARGE SCALE GENOMIC DNA]</scope>
    <source>
        <strain evidence="2 3">Ug99</strain>
    </source>
</reference>
<accession>A0A5B0MBC8</accession>
<dbReference type="EMBL" id="VDEP01000474">
    <property type="protein sequence ID" value="KAA1073921.1"/>
    <property type="molecule type" value="Genomic_DNA"/>
</dbReference>
<gene>
    <name evidence="2" type="ORF">PGTUg99_023240</name>
</gene>
<dbReference type="AlphaFoldDB" id="A0A5B0MBC8"/>
<evidence type="ECO:0000256" key="1">
    <source>
        <dbReference type="SAM" id="MobiDB-lite"/>
    </source>
</evidence>
<evidence type="ECO:0000313" key="3">
    <source>
        <dbReference type="Proteomes" id="UP000325313"/>
    </source>
</evidence>
<dbReference type="Proteomes" id="UP000325313">
    <property type="component" value="Unassembled WGS sequence"/>
</dbReference>
<protein>
    <submittedName>
        <fullName evidence="2">Uncharacterized protein</fullName>
    </submittedName>
</protein>
<organism evidence="2 3">
    <name type="scientific">Puccinia graminis f. sp. tritici</name>
    <dbReference type="NCBI Taxonomy" id="56615"/>
    <lineage>
        <taxon>Eukaryota</taxon>
        <taxon>Fungi</taxon>
        <taxon>Dikarya</taxon>
        <taxon>Basidiomycota</taxon>
        <taxon>Pucciniomycotina</taxon>
        <taxon>Pucciniomycetes</taxon>
        <taxon>Pucciniales</taxon>
        <taxon>Pucciniaceae</taxon>
        <taxon>Puccinia</taxon>
    </lineage>
</organism>